<dbReference type="GO" id="GO:0009279">
    <property type="term" value="C:cell outer membrane"/>
    <property type="evidence" value="ECO:0007669"/>
    <property type="project" value="UniProtKB-SubCell"/>
</dbReference>
<evidence type="ECO:0000256" key="3">
    <source>
        <dbReference type="ARBA" id="ARBA00023237"/>
    </source>
</evidence>
<dbReference type="RefSeq" id="WP_006272329.1">
    <property type="nucleotide sequence ID" value="NZ_GL883077.1"/>
</dbReference>
<keyword evidence="5" id="KW-0732">Signal</keyword>
<keyword evidence="8" id="KW-0675">Receptor</keyword>
<feature type="domain" description="TonB-dependent receptor-like beta-barrel" evidence="6">
    <location>
        <begin position="396"/>
        <end position="870"/>
    </location>
</feature>
<comment type="similarity">
    <text evidence="4">Belongs to the TonB-dependent receptor family.</text>
</comment>
<protein>
    <submittedName>
        <fullName evidence="8">TonB-dependent receptor family protein</fullName>
    </submittedName>
</protein>
<evidence type="ECO:0000256" key="4">
    <source>
        <dbReference type="RuleBase" id="RU003357"/>
    </source>
</evidence>
<evidence type="ECO:0000256" key="2">
    <source>
        <dbReference type="ARBA" id="ARBA00023136"/>
    </source>
</evidence>
<dbReference type="OrthoDB" id="5476657at2"/>
<dbReference type="Gene3D" id="2.170.130.10">
    <property type="entry name" value="TonB-dependent receptor, plug domain"/>
    <property type="match status" value="1"/>
</dbReference>
<dbReference type="PANTHER" id="PTHR40980">
    <property type="entry name" value="PLUG DOMAIN-CONTAINING PROTEIN"/>
    <property type="match status" value="1"/>
</dbReference>
<dbReference type="HOGENOM" id="CLU_006935_2_0_5"/>
<dbReference type="eggNOG" id="COG4771">
    <property type="taxonomic scope" value="Bacteria"/>
</dbReference>
<dbReference type="eggNOG" id="COG1629">
    <property type="taxonomic scope" value="Bacteria"/>
</dbReference>
<dbReference type="Pfam" id="PF07715">
    <property type="entry name" value="Plug"/>
    <property type="match status" value="1"/>
</dbReference>
<dbReference type="AlphaFoldDB" id="F4QJF5"/>
<keyword evidence="9" id="KW-1185">Reference proteome</keyword>
<feature type="domain" description="TonB-dependent receptor plug" evidence="7">
    <location>
        <begin position="64"/>
        <end position="164"/>
    </location>
</feature>
<dbReference type="Pfam" id="PF00593">
    <property type="entry name" value="TonB_dep_Rec_b-barrel"/>
    <property type="match status" value="1"/>
</dbReference>
<evidence type="ECO:0000259" key="6">
    <source>
        <dbReference type="Pfam" id="PF00593"/>
    </source>
</evidence>
<evidence type="ECO:0000259" key="7">
    <source>
        <dbReference type="Pfam" id="PF07715"/>
    </source>
</evidence>
<dbReference type="InterPro" id="IPR010104">
    <property type="entry name" value="TonB_rcpt_bac"/>
</dbReference>
<dbReference type="SUPFAM" id="SSF56935">
    <property type="entry name" value="Porins"/>
    <property type="match status" value="1"/>
</dbReference>
<proteinExistence type="inferred from homology"/>
<dbReference type="STRING" id="715226.ABI_15770"/>
<reference evidence="9" key="1">
    <citation type="submission" date="2011-03" db="EMBL/GenBank/DDBJ databases">
        <title>Draft genome sequence of Brevundimonas diminuta.</title>
        <authorList>
            <person name="Brown P.J.B."/>
            <person name="Buechlein A."/>
            <person name="Hemmerich C."/>
            <person name="Brun Y.V."/>
        </authorList>
    </citation>
    <scope>NUCLEOTIDE SEQUENCE [LARGE SCALE GENOMIC DNA]</scope>
    <source>
        <strain evidence="9">C19</strain>
    </source>
</reference>
<dbReference type="InterPro" id="IPR036942">
    <property type="entry name" value="Beta-barrel_TonB_sf"/>
</dbReference>
<sequence length="912" mass="99888">MKLKAIILATASTISMMAWGASANAQTAQDQAAPETSADAAAAPGDAIVVTGLRRSMASSRALKRNSDQIVDAVVAAEIGKLPDTAVSDSLARVTGVTVGRNGGEADSVLVRGLPNIATSYNGRDIFTAEGRFVASQDFAAGNVAALEVFKSTTADQVEGGIAGLINVRGRRPFDFKGREISGMANYLYANQSKDYAPNGNLLISNRWSTGAGEFGALLNVSYNRFHFLDSKRFIGSFVSATLPGGAGTPDASKYAGKRFGDLIGINYAEHDRERPSANAALQWRPNEELELYADFLYQGYRSKVYDRNMEVPLWGGSQYNDIELSLDNSRVESMTVDNPVRVQGWQAATTGRTDTYQVAAGGKWKSGPWTVSADLASTQSKFFLSVYSWDFAFTSSPSVHVDYDAGSDGGVNFTFENFDTTNPANGKFRGFFDRQLSARGRDIQFRTDAEYRTNLSYLPRVRFGVRTVDRKAAFDNGERYNNVEGANILLASTGLDIRTTTPGFVGETYPSVRSWAGPTSASIRAKANSLRALVGFPDGPPPYNPNQHFTANEKSTAAYGQIDYAFDWGIPVDGIVGVRVVDTDESVTSSQRTLTSGYTDTLPTASMRLHVTNDTQIRIAANKTRTRPNFGDLNPNYVVNSGTRIEYDSVANEYFRWGGGSGNIDLKPYTSDNFDVTFEHYFGATGLFAANVFHRKVDGFINYQVIKITDDQFTNNPAPDPNNNGYATDTQNVRISVPYNANTVNFKGAEVQFTTFFDYDFLPTWATQFGIQANLTYMESNSPSSYKQDKNQPGVSRLTGNLTGMYENGPWSARLAYNARSKWLNVCDAVQDWGGNPGCEYTKGTARVDVSASYRISDNLSIATDLNNLFPKPLRVYRVYMNDIAGGGNGIYNTQIRNEETVYSVGIRFRY</sequence>
<evidence type="ECO:0000256" key="5">
    <source>
        <dbReference type="SAM" id="SignalP"/>
    </source>
</evidence>
<accession>F4QJF5</accession>
<dbReference type="InterPro" id="IPR000531">
    <property type="entry name" value="Beta-barrel_TonB"/>
</dbReference>
<dbReference type="EMBL" id="GL883077">
    <property type="protein sequence ID" value="EGF93138.1"/>
    <property type="molecule type" value="Genomic_DNA"/>
</dbReference>
<keyword evidence="3" id="KW-0998">Cell outer membrane</keyword>
<organism evidence="8 9">
    <name type="scientific">Asticcacaulis biprosthecium C19</name>
    <dbReference type="NCBI Taxonomy" id="715226"/>
    <lineage>
        <taxon>Bacteria</taxon>
        <taxon>Pseudomonadati</taxon>
        <taxon>Pseudomonadota</taxon>
        <taxon>Alphaproteobacteria</taxon>
        <taxon>Caulobacterales</taxon>
        <taxon>Caulobacteraceae</taxon>
        <taxon>Asticcacaulis</taxon>
    </lineage>
</organism>
<name>F4QJF5_9CAUL</name>
<dbReference type="InterPro" id="IPR012910">
    <property type="entry name" value="Plug_dom"/>
</dbReference>
<gene>
    <name evidence="8" type="ORF">ABI_15770</name>
</gene>
<dbReference type="Gene3D" id="2.40.170.20">
    <property type="entry name" value="TonB-dependent receptor, beta-barrel domain"/>
    <property type="match status" value="1"/>
</dbReference>
<dbReference type="InterPro" id="IPR037066">
    <property type="entry name" value="Plug_dom_sf"/>
</dbReference>
<evidence type="ECO:0000313" key="9">
    <source>
        <dbReference type="Proteomes" id="UP000006512"/>
    </source>
</evidence>
<comment type="subcellular location">
    <subcellularLocation>
        <location evidence="1 4">Cell outer membrane</location>
    </subcellularLocation>
</comment>
<dbReference type="NCBIfam" id="TIGR01782">
    <property type="entry name" value="TonB-Xanth-Caul"/>
    <property type="match status" value="1"/>
</dbReference>
<dbReference type="PANTHER" id="PTHR40980:SF3">
    <property type="entry name" value="TONB-DEPENDENT RECEPTOR-LIKE BETA-BARREL DOMAIN-CONTAINING PROTEIN"/>
    <property type="match status" value="1"/>
</dbReference>
<feature type="chain" id="PRO_5003320277" evidence="5">
    <location>
        <begin position="21"/>
        <end position="912"/>
    </location>
</feature>
<keyword evidence="2 4" id="KW-0472">Membrane</keyword>
<feature type="signal peptide" evidence="5">
    <location>
        <begin position="1"/>
        <end position="20"/>
    </location>
</feature>
<keyword evidence="4" id="KW-0798">TonB box</keyword>
<evidence type="ECO:0000256" key="1">
    <source>
        <dbReference type="ARBA" id="ARBA00004442"/>
    </source>
</evidence>
<dbReference type="Proteomes" id="UP000006512">
    <property type="component" value="Unassembled WGS sequence"/>
</dbReference>
<evidence type="ECO:0000313" key="8">
    <source>
        <dbReference type="EMBL" id="EGF93138.1"/>
    </source>
</evidence>